<reference evidence="1 2" key="1">
    <citation type="submission" date="2016-03" db="EMBL/GenBank/DDBJ databases">
        <title>EvidentialGene: Evidence-directed Construction of Genes on Genomes.</title>
        <authorList>
            <person name="Gilbert D.G."/>
            <person name="Choi J.-H."/>
            <person name="Mockaitis K."/>
            <person name="Colbourne J."/>
            <person name="Pfrender M."/>
        </authorList>
    </citation>
    <scope>NUCLEOTIDE SEQUENCE [LARGE SCALE GENOMIC DNA]</scope>
    <source>
        <strain evidence="1 2">Xinb3</strain>
        <tissue evidence="1">Complete organism</tissue>
    </source>
</reference>
<accession>A0A0P5Y176</accession>
<comment type="caution">
    <text evidence="1">The sequence shown here is derived from an EMBL/GenBank/DDBJ whole genome shotgun (WGS) entry which is preliminary data.</text>
</comment>
<sequence>MAIFVSKKHCTKRIQNGLKQKHGLTLPARFSSRSVKCITFLYKWPSIKTVLYNLF</sequence>
<evidence type="ECO:0000313" key="1">
    <source>
        <dbReference type="EMBL" id="KZS08423.1"/>
    </source>
</evidence>
<gene>
    <name evidence="1" type="ORF">APZ42_027585</name>
</gene>
<name>A0A0P5Y176_9CRUS</name>
<dbReference type="AlphaFoldDB" id="A0A0P5Y176"/>
<evidence type="ECO:0000313" key="2">
    <source>
        <dbReference type="Proteomes" id="UP000076858"/>
    </source>
</evidence>
<dbReference type="Proteomes" id="UP000076858">
    <property type="component" value="Unassembled WGS sequence"/>
</dbReference>
<dbReference type="EMBL" id="LRGB01002211">
    <property type="protein sequence ID" value="KZS08423.1"/>
    <property type="molecule type" value="Genomic_DNA"/>
</dbReference>
<keyword evidence="2" id="KW-1185">Reference proteome</keyword>
<proteinExistence type="predicted"/>
<protein>
    <submittedName>
        <fullName evidence="1">Uncharacterized protein</fullName>
    </submittedName>
</protein>
<organism evidence="1 2">
    <name type="scientific">Daphnia magna</name>
    <dbReference type="NCBI Taxonomy" id="35525"/>
    <lineage>
        <taxon>Eukaryota</taxon>
        <taxon>Metazoa</taxon>
        <taxon>Ecdysozoa</taxon>
        <taxon>Arthropoda</taxon>
        <taxon>Crustacea</taxon>
        <taxon>Branchiopoda</taxon>
        <taxon>Diplostraca</taxon>
        <taxon>Cladocera</taxon>
        <taxon>Anomopoda</taxon>
        <taxon>Daphniidae</taxon>
        <taxon>Daphnia</taxon>
    </lineage>
</organism>